<protein>
    <submittedName>
        <fullName evidence="1">Uncharacterized protein</fullName>
    </submittedName>
</protein>
<reference evidence="1 2" key="1">
    <citation type="journal article" date="2018" name="Science">
        <title>The opium poppy genome and morphinan production.</title>
        <authorList>
            <person name="Guo L."/>
            <person name="Winzer T."/>
            <person name="Yang X."/>
            <person name="Li Y."/>
            <person name="Ning Z."/>
            <person name="He Z."/>
            <person name="Teodor R."/>
            <person name="Lu Y."/>
            <person name="Bowser T.A."/>
            <person name="Graham I.A."/>
            <person name="Ye K."/>
        </authorList>
    </citation>
    <scope>NUCLEOTIDE SEQUENCE [LARGE SCALE GENOMIC DNA]</scope>
    <source>
        <strain evidence="2">cv. HN1</strain>
        <tissue evidence="1">Leaves</tissue>
    </source>
</reference>
<sequence length="66" mass="7704">METAEDLERKKKSKEDETYWDLAGGIKRISSMMSWYEKGLSGLLHYAGIHCFTERCRMKVDVEDPC</sequence>
<dbReference type="AlphaFoldDB" id="A0A4Y7K5R3"/>
<accession>A0A4Y7K5R3</accession>
<gene>
    <name evidence="1" type="ORF">C5167_031886</name>
</gene>
<proteinExistence type="predicted"/>
<evidence type="ECO:0000313" key="2">
    <source>
        <dbReference type="Proteomes" id="UP000316621"/>
    </source>
</evidence>
<evidence type="ECO:0000313" key="1">
    <source>
        <dbReference type="EMBL" id="RZC68693.1"/>
    </source>
</evidence>
<name>A0A4Y7K5R3_PAPSO</name>
<keyword evidence="2" id="KW-1185">Reference proteome</keyword>
<dbReference type="EMBL" id="CM010721">
    <property type="protein sequence ID" value="RZC68693.1"/>
    <property type="molecule type" value="Genomic_DNA"/>
</dbReference>
<organism evidence="1 2">
    <name type="scientific">Papaver somniferum</name>
    <name type="common">Opium poppy</name>
    <dbReference type="NCBI Taxonomy" id="3469"/>
    <lineage>
        <taxon>Eukaryota</taxon>
        <taxon>Viridiplantae</taxon>
        <taxon>Streptophyta</taxon>
        <taxon>Embryophyta</taxon>
        <taxon>Tracheophyta</taxon>
        <taxon>Spermatophyta</taxon>
        <taxon>Magnoliopsida</taxon>
        <taxon>Ranunculales</taxon>
        <taxon>Papaveraceae</taxon>
        <taxon>Papaveroideae</taxon>
        <taxon>Papaver</taxon>
    </lineage>
</organism>
<dbReference type="Proteomes" id="UP000316621">
    <property type="component" value="Chromosome 7"/>
</dbReference>
<dbReference type="Gramene" id="RZC68693">
    <property type="protein sequence ID" value="RZC68693"/>
    <property type="gene ID" value="C5167_031886"/>
</dbReference>